<reference evidence="3 4" key="1">
    <citation type="submission" date="2024-02" db="EMBL/GenBank/DDBJ databases">
        <authorList>
            <person name="Vignale AGUSTIN F."/>
            <person name="Sosa J E."/>
            <person name="Modenutti C."/>
        </authorList>
    </citation>
    <scope>NUCLEOTIDE SEQUENCE [LARGE SCALE GENOMIC DNA]</scope>
</reference>
<protein>
    <submittedName>
        <fullName evidence="3">Uncharacterized protein</fullName>
    </submittedName>
</protein>
<keyword evidence="2" id="KW-0812">Transmembrane</keyword>
<dbReference type="Proteomes" id="UP001642360">
    <property type="component" value="Unassembled WGS sequence"/>
</dbReference>
<sequence>MTVYIEGERTRGGRRRHNTARISVFLLCVILIFIQLCPSCAQQDNIGRSIRLAPARKSQFFHTVSIPAASPTKFSGTDDKDSDKLYGDDKRRVHTGPNPLHN</sequence>
<name>A0ABC8SLP8_9AQUA</name>
<keyword evidence="2" id="KW-0472">Membrane</keyword>
<organism evidence="3 4">
    <name type="scientific">Ilex paraguariensis</name>
    <name type="common">yerba mate</name>
    <dbReference type="NCBI Taxonomy" id="185542"/>
    <lineage>
        <taxon>Eukaryota</taxon>
        <taxon>Viridiplantae</taxon>
        <taxon>Streptophyta</taxon>
        <taxon>Embryophyta</taxon>
        <taxon>Tracheophyta</taxon>
        <taxon>Spermatophyta</taxon>
        <taxon>Magnoliopsida</taxon>
        <taxon>eudicotyledons</taxon>
        <taxon>Gunneridae</taxon>
        <taxon>Pentapetalae</taxon>
        <taxon>asterids</taxon>
        <taxon>campanulids</taxon>
        <taxon>Aquifoliales</taxon>
        <taxon>Aquifoliaceae</taxon>
        <taxon>Ilex</taxon>
    </lineage>
</organism>
<feature type="transmembrane region" description="Helical" evidence="2">
    <location>
        <begin position="19"/>
        <end position="36"/>
    </location>
</feature>
<comment type="caution">
    <text evidence="3">The sequence shown here is derived from an EMBL/GenBank/DDBJ whole genome shotgun (WGS) entry which is preliminary data.</text>
</comment>
<gene>
    <name evidence="3" type="ORF">ILEXP_LOCUS26716</name>
</gene>
<evidence type="ECO:0000313" key="4">
    <source>
        <dbReference type="Proteomes" id="UP001642360"/>
    </source>
</evidence>
<evidence type="ECO:0000313" key="3">
    <source>
        <dbReference type="EMBL" id="CAK9158107.1"/>
    </source>
</evidence>
<proteinExistence type="predicted"/>
<dbReference type="PANTHER" id="PTHR34545">
    <property type="entry name" value="CLAVATA3/ESR (CLE)-RELATED PROTEIN 22"/>
    <property type="match status" value="1"/>
</dbReference>
<evidence type="ECO:0000256" key="2">
    <source>
        <dbReference type="SAM" id="Phobius"/>
    </source>
</evidence>
<dbReference type="InterPro" id="IPR033249">
    <property type="entry name" value="CLE_plant"/>
</dbReference>
<dbReference type="AlphaFoldDB" id="A0ABC8SLP8"/>
<evidence type="ECO:0000256" key="1">
    <source>
        <dbReference type="SAM" id="MobiDB-lite"/>
    </source>
</evidence>
<keyword evidence="2" id="KW-1133">Transmembrane helix</keyword>
<keyword evidence="4" id="KW-1185">Reference proteome</keyword>
<feature type="compositionally biased region" description="Basic and acidic residues" evidence="1">
    <location>
        <begin position="76"/>
        <end position="91"/>
    </location>
</feature>
<accession>A0ABC8SLP8</accession>
<dbReference type="PANTHER" id="PTHR34545:SF7">
    <property type="entry name" value="CLAVATA3_ESR (CLE)-RELATED PROTEIN 16"/>
    <property type="match status" value="1"/>
</dbReference>
<dbReference type="EMBL" id="CAUOFW020003118">
    <property type="protein sequence ID" value="CAK9158107.1"/>
    <property type="molecule type" value="Genomic_DNA"/>
</dbReference>
<feature type="region of interest" description="Disordered" evidence="1">
    <location>
        <begin position="69"/>
        <end position="102"/>
    </location>
</feature>